<feature type="domain" description="O-GlcNAc transferase C-terminal" evidence="10">
    <location>
        <begin position="518"/>
        <end position="715"/>
    </location>
</feature>
<dbReference type="EC" id="2.4.1.255" evidence="3"/>
<dbReference type="AlphaFoldDB" id="Q10V65"/>
<evidence type="ECO:0000256" key="7">
    <source>
        <dbReference type="ARBA" id="ARBA00022803"/>
    </source>
</evidence>
<evidence type="ECO:0000256" key="6">
    <source>
        <dbReference type="ARBA" id="ARBA00022737"/>
    </source>
</evidence>
<dbReference type="PROSITE" id="PS50005">
    <property type="entry name" value="TPR"/>
    <property type="match status" value="6"/>
</dbReference>
<feature type="repeat" description="TPR" evidence="8">
    <location>
        <begin position="15"/>
        <end position="48"/>
    </location>
</feature>
<evidence type="ECO:0000256" key="4">
    <source>
        <dbReference type="ARBA" id="ARBA00022676"/>
    </source>
</evidence>
<evidence type="ECO:0000256" key="3">
    <source>
        <dbReference type="ARBA" id="ARBA00011970"/>
    </source>
</evidence>
<feature type="repeat" description="TPR" evidence="8">
    <location>
        <begin position="49"/>
        <end position="82"/>
    </location>
</feature>
<feature type="region of interest" description="Disordered" evidence="9">
    <location>
        <begin position="729"/>
        <end position="750"/>
    </location>
</feature>
<dbReference type="InterPro" id="IPR011990">
    <property type="entry name" value="TPR-like_helical_dom_sf"/>
</dbReference>
<dbReference type="InterPro" id="IPR051939">
    <property type="entry name" value="Glycosyltr_41/O-GlcNAc_trsf"/>
</dbReference>
<dbReference type="EMBL" id="CP000393">
    <property type="protein sequence ID" value="ABG53859.1"/>
    <property type="molecule type" value="Genomic_DNA"/>
</dbReference>
<feature type="domain" description="O-GlcNAc transferase C-terminal" evidence="10">
    <location>
        <begin position="336"/>
        <end position="509"/>
    </location>
</feature>
<evidence type="ECO:0000256" key="9">
    <source>
        <dbReference type="SAM" id="MobiDB-lite"/>
    </source>
</evidence>
<dbReference type="KEGG" id="ter:Tery_4945"/>
<dbReference type="PANTHER" id="PTHR44835:SF1">
    <property type="entry name" value="PROTEIN O-GLCNAC TRANSFERASE"/>
    <property type="match status" value="1"/>
</dbReference>
<gene>
    <name evidence="11" type="ordered locus">Tery_4945</name>
</gene>
<dbReference type="eggNOG" id="COG0457">
    <property type="taxonomic scope" value="Bacteria"/>
</dbReference>
<dbReference type="InterPro" id="IPR019734">
    <property type="entry name" value="TPR_rpt"/>
</dbReference>
<keyword evidence="7 8" id="KW-0802">TPR repeat</keyword>
<dbReference type="HOGENOM" id="CLU_001721_4_0_3"/>
<name>Q10V65_TRIEI</name>
<evidence type="ECO:0000259" key="10">
    <source>
        <dbReference type="Pfam" id="PF13844"/>
    </source>
</evidence>
<evidence type="ECO:0000256" key="8">
    <source>
        <dbReference type="PROSITE-ProRule" id="PRU00339"/>
    </source>
</evidence>
<feature type="repeat" description="TPR" evidence="8">
    <location>
        <begin position="83"/>
        <end position="116"/>
    </location>
</feature>
<comment type="pathway">
    <text evidence="1">Protein modification; protein glycosylation.</text>
</comment>
<organism evidence="11">
    <name type="scientific">Trichodesmium erythraeum (strain IMS101)</name>
    <dbReference type="NCBI Taxonomy" id="203124"/>
    <lineage>
        <taxon>Bacteria</taxon>
        <taxon>Bacillati</taxon>
        <taxon>Cyanobacteriota</taxon>
        <taxon>Cyanophyceae</taxon>
        <taxon>Oscillatoriophycideae</taxon>
        <taxon>Oscillatoriales</taxon>
        <taxon>Microcoleaceae</taxon>
        <taxon>Trichodesmium</taxon>
    </lineage>
</organism>
<evidence type="ECO:0000256" key="5">
    <source>
        <dbReference type="ARBA" id="ARBA00022679"/>
    </source>
</evidence>
<dbReference type="Pfam" id="PF00515">
    <property type="entry name" value="TPR_1"/>
    <property type="match status" value="1"/>
</dbReference>
<dbReference type="eggNOG" id="COG3914">
    <property type="taxonomic scope" value="Bacteria"/>
</dbReference>
<evidence type="ECO:0000313" key="11">
    <source>
        <dbReference type="EMBL" id="ABG53859.1"/>
    </source>
</evidence>
<reference evidence="11" key="1">
    <citation type="submission" date="2006-06" db="EMBL/GenBank/DDBJ databases">
        <title>Complete sequence of Trichodesmium erythraeum IMS101.</title>
        <authorList>
            <consortium name="US DOE Joint Genome Institute"/>
            <person name="Copeland A."/>
            <person name="Lucas S."/>
            <person name="Lapidus A."/>
            <person name="Barry K."/>
            <person name="Detter J.C."/>
            <person name="Glavina del Rio T."/>
            <person name="Hammon N."/>
            <person name="Israni S."/>
            <person name="Dalin E."/>
            <person name="Tice H."/>
            <person name="Pitluck S."/>
            <person name="Kiss H."/>
            <person name="Munk A.C."/>
            <person name="Brettin T."/>
            <person name="Bruce D."/>
            <person name="Han C."/>
            <person name="Tapia R."/>
            <person name="Gilna P."/>
            <person name="Schmutz J."/>
            <person name="Larimer F."/>
            <person name="Land M."/>
            <person name="Hauser L."/>
            <person name="Kyrpides N."/>
            <person name="Kim E."/>
            <person name="Richardson P."/>
        </authorList>
    </citation>
    <scope>NUCLEOTIDE SEQUENCE [LARGE SCALE GENOMIC DNA]</scope>
    <source>
        <strain evidence="11">IMS101</strain>
    </source>
</reference>
<dbReference type="InterPro" id="IPR029489">
    <property type="entry name" value="OGT/SEC/SPY_C"/>
</dbReference>
<dbReference type="SMART" id="SM00028">
    <property type="entry name" value="TPR"/>
    <property type="match status" value="6"/>
</dbReference>
<dbReference type="Gene3D" id="1.25.40.10">
    <property type="entry name" value="Tetratricopeptide repeat domain"/>
    <property type="match status" value="2"/>
</dbReference>
<dbReference type="Pfam" id="PF13414">
    <property type="entry name" value="TPR_11"/>
    <property type="match status" value="1"/>
</dbReference>
<comment type="similarity">
    <text evidence="2">Belongs to the glycosyltransferase 41 family. O-GlcNAc transferase subfamily.</text>
</comment>
<sequence length="750" mass="85762">MNTLPSFSISQTPNFETLIQQAELYYTQGQFSEAMGCCRQVLTLQPNWAPAYVTLANILQAQGKVSEAISVYYRAIEFNPDLSQAYINLGTMFYRQGKLEEAIANYYKAIQLQPEMAAAYWNLAKVWEHLGKSDQAIASQQKALELNPSLGGVEFNLSEGYRLAKEGKLEEAIAVWQMAIKLKPNLAEAYGQIGMILRNKGKFSEALQNLKKAIEIQPNYATAHQHLCGILRDGNNYKVAREAVNKYYQECQEMDPIMTGIYMISTYQVSGLNEIAKDRFFELETKIIENINFVKNSVEIKSLYCNFLFSIPYLRDDIKANSNVYRLVSKAYTKLVLKLKYDHYQQLSTFEFIQGQKLKIGLISSHFCRHSVGWCSLDIIRELGNLNTEIYLYSTEHLKIDDQTHKFSQAAIKLYVPKKYPEGIADAKEIIEEIQQDKVDILIDLDSLSLPINTEIFYHQPAPICISWLGFDAPYISSDNYFLCDWNTHPQDRDKYYVEKLVRMKDSFVAVSGFERIETSKTTLRKSQRIGLDQIVYLCLASGRKFNRDLVNGQVAILKQVPNSILVHKALGDIEVFQSAYHEACKAEGVSIHRVKFMPIFSTEEEHRSIYSLADILLDSYPYNGGTHTLEALWFNLPVVTYAGEQFLSRMGYSFLESLDIKLGVSWSWEEYINWGVKLGQDYNLRQEYIDSLVKSKSPENLAPLWNPKKFAQDMYGAIEKLLINGENGRNKTSSSKGINKKNSDFKPLA</sequence>
<dbReference type="PROSITE" id="PS50293">
    <property type="entry name" value="TPR_REGION"/>
    <property type="match status" value="4"/>
</dbReference>
<feature type="repeat" description="TPR" evidence="8">
    <location>
        <begin position="117"/>
        <end position="150"/>
    </location>
</feature>
<dbReference type="Gene3D" id="3.40.50.2000">
    <property type="entry name" value="Glycogen Phosphorylase B"/>
    <property type="match status" value="1"/>
</dbReference>
<keyword evidence="6" id="KW-0677">Repeat</keyword>
<accession>Q10V65</accession>
<feature type="repeat" description="TPR" evidence="8">
    <location>
        <begin position="153"/>
        <end position="186"/>
    </location>
</feature>
<keyword evidence="4" id="KW-0328">Glycosyltransferase</keyword>
<proteinExistence type="inferred from homology"/>
<feature type="repeat" description="TPR" evidence="8">
    <location>
        <begin position="187"/>
        <end position="220"/>
    </location>
</feature>
<evidence type="ECO:0000256" key="1">
    <source>
        <dbReference type="ARBA" id="ARBA00004922"/>
    </source>
</evidence>
<dbReference type="GO" id="GO:0097363">
    <property type="term" value="F:protein O-acetylglucosaminyltransferase activity"/>
    <property type="evidence" value="ECO:0007669"/>
    <property type="project" value="UniProtKB-EC"/>
</dbReference>
<dbReference type="SUPFAM" id="SSF48452">
    <property type="entry name" value="TPR-like"/>
    <property type="match status" value="2"/>
</dbReference>
<dbReference type="OrthoDB" id="146908at2"/>
<dbReference type="Pfam" id="PF13181">
    <property type="entry name" value="TPR_8"/>
    <property type="match status" value="2"/>
</dbReference>
<keyword evidence="5" id="KW-0808">Transferase</keyword>
<evidence type="ECO:0000256" key="2">
    <source>
        <dbReference type="ARBA" id="ARBA00005386"/>
    </source>
</evidence>
<protein>
    <recommendedName>
        <fullName evidence="3">protein O-GlcNAc transferase</fullName>
        <ecNumber evidence="3">2.4.1.255</ecNumber>
    </recommendedName>
</protein>
<dbReference type="CAZy" id="GT41">
    <property type="family name" value="Glycosyltransferase Family 41"/>
</dbReference>
<dbReference type="Gene3D" id="3.40.50.11380">
    <property type="match status" value="1"/>
</dbReference>
<dbReference type="RefSeq" id="WP_011614154.1">
    <property type="nucleotide sequence ID" value="NC_008312.1"/>
</dbReference>
<dbReference type="STRING" id="203124.Tery_4945"/>
<dbReference type="Pfam" id="PF13844">
    <property type="entry name" value="Glyco_transf_41"/>
    <property type="match status" value="2"/>
</dbReference>
<dbReference type="UniPathway" id="UPA00378"/>
<dbReference type="PANTHER" id="PTHR44835">
    <property type="entry name" value="UDP-N-ACETYLGLUCOSAMINE--PEPTIDE N-ACETYLGLUCOSAMINYLTRANSFERASE SPINDLY-RELATED"/>
    <property type="match status" value="1"/>
</dbReference>